<keyword evidence="11 12" id="KW-0326">Glycosidase</keyword>
<evidence type="ECO:0000256" key="5">
    <source>
        <dbReference type="ARBA" id="ARBA00012755"/>
    </source>
</evidence>
<evidence type="ECO:0000256" key="2">
    <source>
        <dbReference type="ARBA" id="ARBA00003969"/>
    </source>
</evidence>
<dbReference type="FunFam" id="3.20.20.70:FF:000202">
    <property type="entry name" value="Alpha-galactosidase"/>
    <property type="match status" value="1"/>
</dbReference>
<evidence type="ECO:0000259" key="13">
    <source>
        <dbReference type="Pfam" id="PF17801"/>
    </source>
</evidence>
<keyword evidence="6" id="KW-0964">Secreted</keyword>
<keyword evidence="9 12" id="KW-1015">Disulfide bond</keyword>
<dbReference type="Proteomes" id="UP000078397">
    <property type="component" value="Unassembled WGS sequence"/>
</dbReference>
<accession>A0A179G894</accession>
<comment type="similarity">
    <text evidence="4 12">Belongs to the glycosyl hydrolase 27 family.</text>
</comment>
<dbReference type="CDD" id="cd14792">
    <property type="entry name" value="GH27"/>
    <property type="match status" value="1"/>
</dbReference>
<evidence type="ECO:0000256" key="6">
    <source>
        <dbReference type="ARBA" id="ARBA00022525"/>
    </source>
</evidence>
<evidence type="ECO:0000256" key="9">
    <source>
        <dbReference type="ARBA" id="ARBA00023157"/>
    </source>
</evidence>
<reference evidence="14 15" key="1">
    <citation type="journal article" date="2016" name="PLoS Pathog.">
        <title>Biosynthesis of antibiotic leucinostatins in bio-control fungus Purpureocillium lilacinum and their inhibition on phytophthora revealed by genome mining.</title>
        <authorList>
            <person name="Wang G."/>
            <person name="Liu Z."/>
            <person name="Lin R."/>
            <person name="Li E."/>
            <person name="Mao Z."/>
            <person name="Ling J."/>
            <person name="Yang Y."/>
            <person name="Yin W.B."/>
            <person name="Xie B."/>
        </authorList>
    </citation>
    <scope>NUCLEOTIDE SEQUENCE [LARGE SCALE GENOMIC DNA]</scope>
    <source>
        <strain evidence="14">170</strain>
    </source>
</reference>
<dbReference type="PANTHER" id="PTHR11452:SF75">
    <property type="entry name" value="ALPHA-GALACTOSIDASE MEL1"/>
    <property type="match status" value="1"/>
</dbReference>
<dbReference type="RefSeq" id="XP_018149734.1">
    <property type="nucleotide sequence ID" value="XM_018290830.1"/>
</dbReference>
<organism evidence="14 15">
    <name type="scientific">Pochonia chlamydosporia 170</name>
    <dbReference type="NCBI Taxonomy" id="1380566"/>
    <lineage>
        <taxon>Eukaryota</taxon>
        <taxon>Fungi</taxon>
        <taxon>Dikarya</taxon>
        <taxon>Ascomycota</taxon>
        <taxon>Pezizomycotina</taxon>
        <taxon>Sordariomycetes</taxon>
        <taxon>Hypocreomycetidae</taxon>
        <taxon>Hypocreales</taxon>
        <taxon>Clavicipitaceae</taxon>
        <taxon>Pochonia</taxon>
    </lineage>
</organism>
<sequence length="473" mass="52584">MNNGLARTPQMGWNNWNSLGCDVSEELLLDTSAKLVHFGLRDVGYNYVVLDDCWSRGRNEEGFLVVDAKKFPRGMNFISDYIHDMGMLYGMYSSAGEMTCARYPGSLDYEKNDAKSFASWGVDYLKYDNCFNMGRFGTPGTSYARYDAMSKALNSTGRPMLYSLCNWGEDYVHTWGMSIANSWRMSGDIYDSFTRPDALCSCDDPRDPICVAPGSRCSVLNILNKVAPYAAIGHPGGWNDLDMLEVGLGGMTDDEYKAHFTMWAVVKSPLLIGADLRKLPPLALTILNNPAVIAINQDPAGRPATRVSVEYNVKKDKYGVGETQVWSGPLANGDQVVVFLNAADEDLDMRAGLDEIFVAEGPECSAEHCQQSWIVYDLWGGRMKENIAKKIVDASQEKAAKELKHLKWYNSTELSYKEGLDNEDERLFGVEIGTVKAKGILKAKVPKHGVAAFRLRSRDGAPKRYSTTTNDEL</sequence>
<dbReference type="Pfam" id="PF16499">
    <property type="entry name" value="Melibiase_2"/>
    <property type="match status" value="2"/>
</dbReference>
<comment type="catalytic activity">
    <reaction evidence="1 12">
        <text>Hydrolysis of terminal, non-reducing alpha-D-galactose residues in alpha-D-galactosides, including galactose oligosaccharides, galactomannans and galactolipids.</text>
        <dbReference type="EC" id="3.2.1.22"/>
    </reaction>
</comment>
<dbReference type="EC" id="3.2.1.22" evidence="5 12"/>
<evidence type="ECO:0000256" key="4">
    <source>
        <dbReference type="ARBA" id="ARBA00009743"/>
    </source>
</evidence>
<evidence type="ECO:0000256" key="3">
    <source>
        <dbReference type="ARBA" id="ARBA00004613"/>
    </source>
</evidence>
<gene>
    <name evidence="14" type="ORF">VFPPC_13053</name>
</gene>
<dbReference type="PROSITE" id="PS00512">
    <property type="entry name" value="ALPHA_GALACTOSIDASE"/>
    <property type="match status" value="1"/>
</dbReference>
<evidence type="ECO:0000313" key="14">
    <source>
        <dbReference type="EMBL" id="OAQ73651.1"/>
    </source>
</evidence>
<comment type="function">
    <text evidence="2">Hydrolyzes a variety of simple alpha-D-galactoside as well as more complex molecules such as oligosaccharides and polysaccharides.</text>
</comment>
<comment type="subcellular location">
    <subcellularLocation>
        <location evidence="3">Secreted</location>
    </subcellularLocation>
</comment>
<dbReference type="InterPro" id="IPR002241">
    <property type="entry name" value="Glyco_hydro_27"/>
</dbReference>
<evidence type="ECO:0000256" key="10">
    <source>
        <dbReference type="ARBA" id="ARBA00023180"/>
    </source>
</evidence>
<dbReference type="EMBL" id="LSBJ02000001">
    <property type="protein sequence ID" value="OAQ73651.1"/>
    <property type="molecule type" value="Genomic_DNA"/>
</dbReference>
<dbReference type="InterPro" id="IPR013780">
    <property type="entry name" value="Glyco_hydro_b"/>
</dbReference>
<dbReference type="Pfam" id="PF17801">
    <property type="entry name" value="Melibiase_C"/>
    <property type="match status" value="1"/>
</dbReference>
<proteinExistence type="inferred from homology"/>
<comment type="caution">
    <text evidence="14">The sequence shown here is derived from an EMBL/GenBank/DDBJ whole genome shotgun (WGS) entry which is preliminary data.</text>
</comment>
<dbReference type="KEGG" id="pchm:VFPPC_13053"/>
<keyword evidence="15" id="KW-1185">Reference proteome</keyword>
<dbReference type="AlphaFoldDB" id="A0A179G894"/>
<dbReference type="OrthoDB" id="5795902at2759"/>
<dbReference type="GO" id="GO:0005576">
    <property type="term" value="C:extracellular region"/>
    <property type="evidence" value="ECO:0007669"/>
    <property type="project" value="UniProtKB-SubCell"/>
</dbReference>
<feature type="domain" description="Alpha galactosidase C-terminal" evidence="13">
    <location>
        <begin position="321"/>
        <end position="387"/>
    </location>
</feature>
<evidence type="ECO:0000256" key="12">
    <source>
        <dbReference type="RuleBase" id="RU361168"/>
    </source>
</evidence>
<protein>
    <recommendedName>
        <fullName evidence="5 12">Alpha-galactosidase</fullName>
        <ecNumber evidence="5 12">3.2.1.22</ecNumber>
    </recommendedName>
    <alternativeName>
        <fullName evidence="12">Melibiase</fullName>
    </alternativeName>
</protein>
<dbReference type="STRING" id="1380566.A0A179G894"/>
<dbReference type="Gene3D" id="3.20.20.70">
    <property type="entry name" value="Aldolase class I"/>
    <property type="match status" value="1"/>
</dbReference>
<keyword evidence="10" id="KW-0325">Glycoprotein</keyword>
<dbReference type="InterPro" id="IPR013785">
    <property type="entry name" value="Aldolase_TIM"/>
</dbReference>
<dbReference type="InterPro" id="IPR006215">
    <property type="entry name" value="Glyco_hydro_melibiase"/>
</dbReference>
<dbReference type="GO" id="GO:0005995">
    <property type="term" value="P:melibiose catabolic process"/>
    <property type="evidence" value="ECO:0007669"/>
    <property type="project" value="UniProtKB-ARBA"/>
</dbReference>
<evidence type="ECO:0000256" key="1">
    <source>
        <dbReference type="ARBA" id="ARBA00001255"/>
    </source>
</evidence>
<evidence type="ECO:0000256" key="8">
    <source>
        <dbReference type="ARBA" id="ARBA00022801"/>
    </source>
</evidence>
<dbReference type="SUPFAM" id="SSF51445">
    <property type="entry name" value="(Trans)glycosidases"/>
    <property type="match status" value="1"/>
</dbReference>
<evidence type="ECO:0000256" key="11">
    <source>
        <dbReference type="ARBA" id="ARBA00023295"/>
    </source>
</evidence>
<dbReference type="InterPro" id="IPR000111">
    <property type="entry name" value="Glyco_hydro_27/36_CS"/>
</dbReference>
<evidence type="ECO:0000256" key="7">
    <source>
        <dbReference type="ARBA" id="ARBA00022729"/>
    </source>
</evidence>
<dbReference type="InterPro" id="IPR041233">
    <property type="entry name" value="Melibiase_C"/>
</dbReference>
<dbReference type="Gene3D" id="2.60.40.1180">
    <property type="entry name" value="Golgi alpha-mannosidase II"/>
    <property type="match status" value="1"/>
</dbReference>
<dbReference type="SUPFAM" id="SSF51011">
    <property type="entry name" value="Glycosyl hydrolase domain"/>
    <property type="match status" value="1"/>
</dbReference>
<dbReference type="PRINTS" id="PR00748">
    <property type="entry name" value="MELIBIASE"/>
</dbReference>
<dbReference type="GeneID" id="28854824"/>
<keyword evidence="8 12" id="KW-0378">Hydrolase</keyword>
<dbReference type="PANTHER" id="PTHR11452">
    <property type="entry name" value="ALPHA-GALACTOSIDASE/ALPHA-N-ACETYLGALACTOSAMINIDASE"/>
    <property type="match status" value="1"/>
</dbReference>
<evidence type="ECO:0000313" key="15">
    <source>
        <dbReference type="Proteomes" id="UP000078397"/>
    </source>
</evidence>
<dbReference type="GO" id="GO:0004557">
    <property type="term" value="F:alpha-galactosidase activity"/>
    <property type="evidence" value="ECO:0007669"/>
    <property type="project" value="UniProtKB-EC"/>
</dbReference>
<keyword evidence="7" id="KW-0732">Signal</keyword>
<dbReference type="InterPro" id="IPR017853">
    <property type="entry name" value="GH"/>
</dbReference>
<name>A0A179G894_METCM</name>
<dbReference type="PRINTS" id="PR00740">
    <property type="entry name" value="GLHYDRLASE27"/>
</dbReference>